<feature type="compositionally biased region" description="Low complexity" evidence="1">
    <location>
        <begin position="39"/>
        <end position="52"/>
    </location>
</feature>
<feature type="compositionally biased region" description="Basic and acidic residues" evidence="1">
    <location>
        <begin position="53"/>
        <end position="65"/>
    </location>
</feature>
<evidence type="ECO:0000313" key="4">
    <source>
        <dbReference type="Proteomes" id="UP001596113"/>
    </source>
</evidence>
<feature type="region of interest" description="Disordered" evidence="1">
    <location>
        <begin position="25"/>
        <end position="65"/>
    </location>
</feature>
<evidence type="ECO:0008006" key="5">
    <source>
        <dbReference type="Google" id="ProtNLM"/>
    </source>
</evidence>
<dbReference type="SUPFAM" id="SSF53850">
    <property type="entry name" value="Periplasmic binding protein-like II"/>
    <property type="match status" value="1"/>
</dbReference>
<dbReference type="RefSeq" id="WP_378140224.1">
    <property type="nucleotide sequence ID" value="NZ_JBHSMI010000067.1"/>
</dbReference>
<dbReference type="InterPro" id="IPR050490">
    <property type="entry name" value="Bact_solute-bd_prot1"/>
</dbReference>
<organism evidence="3 4">
    <name type="scientific">Cohnella soli</name>
    <dbReference type="NCBI Taxonomy" id="425005"/>
    <lineage>
        <taxon>Bacteria</taxon>
        <taxon>Bacillati</taxon>
        <taxon>Bacillota</taxon>
        <taxon>Bacilli</taxon>
        <taxon>Bacillales</taxon>
        <taxon>Paenibacillaceae</taxon>
        <taxon>Cohnella</taxon>
    </lineage>
</organism>
<name>A0ABW0I2M3_9BACL</name>
<feature type="signal peptide" evidence="2">
    <location>
        <begin position="1"/>
        <end position="25"/>
    </location>
</feature>
<dbReference type="Gene3D" id="3.40.190.10">
    <property type="entry name" value="Periplasmic binding protein-like II"/>
    <property type="match status" value="1"/>
</dbReference>
<accession>A0ABW0I2M3</accession>
<dbReference type="PANTHER" id="PTHR43649:SF30">
    <property type="entry name" value="ABC TRANSPORTER SUBSTRATE-BINDING PROTEIN"/>
    <property type="match status" value="1"/>
</dbReference>
<evidence type="ECO:0000256" key="1">
    <source>
        <dbReference type="SAM" id="MobiDB-lite"/>
    </source>
</evidence>
<comment type="caution">
    <text evidence="3">The sequence shown here is derived from an EMBL/GenBank/DDBJ whole genome shotgun (WGS) entry which is preliminary data.</text>
</comment>
<dbReference type="Proteomes" id="UP001596113">
    <property type="component" value="Unassembled WGS sequence"/>
</dbReference>
<reference evidence="4" key="1">
    <citation type="journal article" date="2019" name="Int. J. Syst. Evol. Microbiol.">
        <title>The Global Catalogue of Microorganisms (GCM) 10K type strain sequencing project: providing services to taxonomists for standard genome sequencing and annotation.</title>
        <authorList>
            <consortium name="The Broad Institute Genomics Platform"/>
            <consortium name="The Broad Institute Genome Sequencing Center for Infectious Disease"/>
            <person name="Wu L."/>
            <person name="Ma J."/>
        </authorList>
    </citation>
    <scope>NUCLEOTIDE SEQUENCE [LARGE SCALE GENOMIC DNA]</scope>
    <source>
        <strain evidence="4">CGMCC 1.18575</strain>
    </source>
</reference>
<gene>
    <name evidence="3" type="ORF">ACFPOF_32635</name>
</gene>
<feature type="chain" id="PRO_5046871604" description="Extracellular solute-binding protein" evidence="2">
    <location>
        <begin position="26"/>
        <end position="510"/>
    </location>
</feature>
<feature type="compositionally biased region" description="Polar residues" evidence="1">
    <location>
        <begin position="25"/>
        <end position="37"/>
    </location>
</feature>
<dbReference type="PANTHER" id="PTHR43649">
    <property type="entry name" value="ARABINOSE-BINDING PROTEIN-RELATED"/>
    <property type="match status" value="1"/>
</dbReference>
<protein>
    <recommendedName>
        <fullName evidence="5">Extracellular solute-binding protein</fullName>
    </recommendedName>
</protein>
<evidence type="ECO:0000313" key="3">
    <source>
        <dbReference type="EMBL" id="MFC5407503.1"/>
    </source>
</evidence>
<keyword evidence="4" id="KW-1185">Reference proteome</keyword>
<dbReference type="PROSITE" id="PS51257">
    <property type="entry name" value="PROKAR_LIPOPROTEIN"/>
    <property type="match status" value="1"/>
</dbReference>
<proteinExistence type="predicted"/>
<sequence length="510" mass="56771">MIQSNKWYKTLAVAMTATLVLSACSSGGNKEQASGDNQPKPSASASASASESAKAENPKQSAEKKVIVVDPGGDFTDYAPTTSMEKSDANPHPYNEIRVLADEWEKLHPEAKIEILSPTKSKDRKVAVAQLAAGTAADIIYQIGTFKDEDYPKGWVLPFDKYLDMPNPYAEGNAKWKDLYNESWLNKSGDGKVYYIPIDAVPIGIIFNKELFSKAGIDKPPVTYTEFFDAEKKLKAIGVAPYMPIYRWSDITLETAVFAKKIKEWDVLTPNGIVDQEEFVRAYKNGLYKVDSPENREYYKLKKEKTDGYPKGWNSTDAYKAFVTGKVAMIEAVGIHMRNVQDDKERKFEYGTMSFPILSQEESPFGGANTIRGTAGYATAWQLTNSAEKKGTADLAADFLMYLTAPKNNARLVNKLEAAIPAANGAEAVEMFKPMYDQFQQDYKDGYLTWGAFYAAVLAGPEYGQAYEKLSVDYLLGSISLDKLLAELDKAMKKSVNSLLQQHKYDESKW</sequence>
<dbReference type="EMBL" id="JBHSMI010000067">
    <property type="protein sequence ID" value="MFC5407503.1"/>
    <property type="molecule type" value="Genomic_DNA"/>
</dbReference>
<evidence type="ECO:0000256" key="2">
    <source>
        <dbReference type="SAM" id="SignalP"/>
    </source>
</evidence>
<keyword evidence="2" id="KW-0732">Signal</keyword>